<gene>
    <name evidence="1" type="ORF">F4562_004538</name>
</gene>
<name>A0A7W9IJ12_9ACTN</name>
<reference evidence="1 2" key="1">
    <citation type="submission" date="2020-08" db="EMBL/GenBank/DDBJ databases">
        <title>Sequencing the genomes of 1000 actinobacteria strains.</title>
        <authorList>
            <person name="Klenk H.-P."/>
        </authorList>
    </citation>
    <scope>NUCLEOTIDE SEQUENCE [LARGE SCALE GENOMIC DNA]</scope>
    <source>
        <strain evidence="1 2">DSM 46887</strain>
    </source>
</reference>
<comment type="caution">
    <text evidence="1">The sequence shown here is derived from an EMBL/GenBank/DDBJ whole genome shotgun (WGS) entry which is preliminary data.</text>
</comment>
<evidence type="ECO:0000313" key="2">
    <source>
        <dbReference type="Proteomes" id="UP000540685"/>
    </source>
</evidence>
<organism evidence="1 2">
    <name type="scientific">Streptosporangium becharense</name>
    <dbReference type="NCBI Taxonomy" id="1816182"/>
    <lineage>
        <taxon>Bacteria</taxon>
        <taxon>Bacillati</taxon>
        <taxon>Actinomycetota</taxon>
        <taxon>Actinomycetes</taxon>
        <taxon>Streptosporangiales</taxon>
        <taxon>Streptosporangiaceae</taxon>
        <taxon>Streptosporangium</taxon>
    </lineage>
</organism>
<sequence length="98" mass="9934">MSGPGGLSYEPGALARMVAEAVRNSPDVVGLSAGPFGTVATYLPGERVPGVALREDEVEVAVVVRLGRPLPEIAAGVRAAVAPLVGDRPVNVHIGGVR</sequence>
<protein>
    <submittedName>
        <fullName evidence="1">Putative alkaline shock family protein YloU</fullName>
    </submittedName>
</protein>
<evidence type="ECO:0000313" key="1">
    <source>
        <dbReference type="EMBL" id="MBB5821476.1"/>
    </source>
</evidence>
<dbReference type="RefSeq" id="WP_375782490.1">
    <property type="nucleotide sequence ID" value="NZ_JACHMP010000001.1"/>
</dbReference>
<keyword evidence="2" id="KW-1185">Reference proteome</keyword>
<dbReference type="Proteomes" id="UP000540685">
    <property type="component" value="Unassembled WGS sequence"/>
</dbReference>
<dbReference type="EMBL" id="JACHMP010000001">
    <property type="protein sequence ID" value="MBB5821476.1"/>
    <property type="molecule type" value="Genomic_DNA"/>
</dbReference>
<proteinExistence type="predicted"/>
<dbReference type="AlphaFoldDB" id="A0A7W9IJ12"/>
<accession>A0A7W9IJ12</accession>